<dbReference type="Gene3D" id="1.10.405.10">
    <property type="entry name" value="Guanine Nucleotide Dissociation Inhibitor, domain 1"/>
    <property type="match status" value="1"/>
</dbReference>
<feature type="domain" description="Amine oxidase" evidence="1">
    <location>
        <begin position="10"/>
        <end position="291"/>
    </location>
</feature>
<reference evidence="2" key="1">
    <citation type="submission" date="2020-07" db="EMBL/GenBank/DDBJ databases">
        <authorList>
            <person name="Tarantini F.S."/>
            <person name="Hong K.W."/>
            <person name="Chan K.G."/>
        </authorList>
    </citation>
    <scope>NUCLEOTIDE SEQUENCE</scope>
    <source>
        <strain evidence="2">32-07</strain>
    </source>
</reference>
<dbReference type="RefSeq" id="WP_231329439.1">
    <property type="nucleotide sequence ID" value="NZ_CP059572.1"/>
</dbReference>
<dbReference type="Gene3D" id="3.90.660.10">
    <property type="match status" value="1"/>
</dbReference>
<dbReference type="Pfam" id="PF01593">
    <property type="entry name" value="Amino_oxidase"/>
    <property type="match status" value="1"/>
</dbReference>
<dbReference type="InterPro" id="IPR036188">
    <property type="entry name" value="FAD/NAD-bd_sf"/>
</dbReference>
<dbReference type="InterPro" id="IPR050464">
    <property type="entry name" value="Zeta_carotene_desat/Oxidored"/>
</dbReference>
<organism evidence="2 3">
    <name type="scientific">Actinomadura graeca</name>
    <dbReference type="NCBI Taxonomy" id="2750812"/>
    <lineage>
        <taxon>Bacteria</taxon>
        <taxon>Bacillati</taxon>
        <taxon>Actinomycetota</taxon>
        <taxon>Actinomycetes</taxon>
        <taxon>Streptosporangiales</taxon>
        <taxon>Thermomonosporaceae</taxon>
        <taxon>Actinomadura</taxon>
    </lineage>
</organism>
<dbReference type="PANTHER" id="PTHR42923:SF17">
    <property type="entry name" value="AMINE OXIDASE DOMAIN-CONTAINING PROTEIN"/>
    <property type="match status" value="1"/>
</dbReference>
<proteinExistence type="predicted"/>
<accession>A0ABX8R428</accession>
<gene>
    <name evidence="2" type="ORF">AGRA3207_004969</name>
</gene>
<dbReference type="SUPFAM" id="SSF51905">
    <property type="entry name" value="FAD/NAD(P)-binding domain"/>
    <property type="match status" value="1"/>
</dbReference>
<dbReference type="InterPro" id="IPR002937">
    <property type="entry name" value="Amino_oxidase"/>
</dbReference>
<dbReference type="PANTHER" id="PTHR42923">
    <property type="entry name" value="PROTOPORPHYRINOGEN OXIDASE"/>
    <property type="match status" value="1"/>
</dbReference>
<dbReference type="Proteomes" id="UP001049518">
    <property type="component" value="Chromosome"/>
</dbReference>
<protein>
    <submittedName>
        <fullName evidence="2">FAD-dependent oxidoreductase</fullName>
    </submittedName>
</protein>
<evidence type="ECO:0000259" key="1">
    <source>
        <dbReference type="Pfam" id="PF01593"/>
    </source>
</evidence>
<evidence type="ECO:0000313" key="3">
    <source>
        <dbReference type="Proteomes" id="UP001049518"/>
    </source>
</evidence>
<keyword evidence="3" id="KW-1185">Reference proteome</keyword>
<name>A0ABX8R428_9ACTN</name>
<sequence>MRIAIAGAGIAGLGTAWLLDPVHDVVVFESQPRVGGRVLTVTTSAGQAVDVGAQHVAPGAFPLYGRLLEELGLAPEAVVEVPLSVTVLRGAGSAPALVSPHGGEAGRGRSTILGDGWAAVRLMVDRATEWRARDTSWEVPLSDLVEPLPVARDVKDTLLYPLPAAIFGCDTTRVREMSARAATDLLAAVPPASPDEAPVWHGLRAGLGGVPGALADGLVRGRVRTGAGVRLLRRSGDEIEVTDSTGSLHLVDRVVLATHPDEAARLIAPLPGTGGLVGALNEFGYTEVLVAAHTDPAYMPAERRHWSTSTVTVHGGWAESSTWCGTDGADVFKSWITHREEAPRKPLALASFRQLCLTPPAVRARTRVAAAQGRGGIHFAGHYLHRVDSQESALASAVDVARRLAPDGPRLRRLLGRRPAAG</sequence>
<evidence type="ECO:0000313" key="2">
    <source>
        <dbReference type="EMBL" id="QXJ23768.1"/>
    </source>
</evidence>
<dbReference type="EMBL" id="CP059572">
    <property type="protein sequence ID" value="QXJ23768.1"/>
    <property type="molecule type" value="Genomic_DNA"/>
</dbReference>
<dbReference type="Gene3D" id="3.50.50.60">
    <property type="entry name" value="FAD/NAD(P)-binding domain"/>
    <property type="match status" value="1"/>
</dbReference>